<dbReference type="PANTHER" id="PTHR43597">
    <property type="entry name" value="SULFUR ACCEPTOR PROTEIN CSDE"/>
    <property type="match status" value="1"/>
</dbReference>
<comment type="caution">
    <text evidence="3">The sequence shown here is derived from an EMBL/GenBank/DDBJ whole genome shotgun (WGS) entry which is preliminary data.</text>
</comment>
<evidence type="ECO:0000313" key="4">
    <source>
        <dbReference type="Proteomes" id="UP000435357"/>
    </source>
</evidence>
<name>A0A6N6M7F2_9FLAO</name>
<reference evidence="3 4" key="1">
    <citation type="submission" date="2019-09" db="EMBL/GenBank/DDBJ databases">
        <title>Genomes of Cryomorphaceae.</title>
        <authorList>
            <person name="Bowman J.P."/>
        </authorList>
    </citation>
    <scope>NUCLEOTIDE SEQUENCE [LARGE SCALE GENOMIC DNA]</scope>
    <source>
        <strain evidence="3 4">KCTC 52047</strain>
    </source>
</reference>
<dbReference type="AlphaFoldDB" id="A0A6N6M7F2"/>
<sequence length="141" mass="16019">MSKTINELQDEVIEDFSLFDDWMDKYEQIIEFGKELEPLEEDKKVEENLVKGCQSRVWLIPEDENGVLRFKADSDALISKGIIGLLLKILSGHKAEEISSAELYALDEIGLKEHLSPNRANGLANMVKKIKMYALAHQAKD</sequence>
<dbReference type="InterPro" id="IPR003808">
    <property type="entry name" value="Fe-S_metab-assoc_dom"/>
</dbReference>
<dbReference type="OrthoDB" id="9799320at2"/>
<dbReference type="SUPFAM" id="SSF82649">
    <property type="entry name" value="SufE/NifU"/>
    <property type="match status" value="1"/>
</dbReference>
<dbReference type="RefSeq" id="WP_151168064.1">
    <property type="nucleotide sequence ID" value="NZ_WACR01000006.1"/>
</dbReference>
<dbReference type="PANTHER" id="PTHR43597:SF5">
    <property type="entry name" value="SUFE-LIKE PROTEIN 2, CHLOROPLASTIC"/>
    <property type="match status" value="1"/>
</dbReference>
<comment type="similarity">
    <text evidence="1">Belongs to the SufE family.</text>
</comment>
<accession>A0A6N6M7F2</accession>
<dbReference type="Gene3D" id="3.90.1010.10">
    <property type="match status" value="1"/>
</dbReference>
<dbReference type="Proteomes" id="UP000435357">
    <property type="component" value="Unassembled WGS sequence"/>
</dbReference>
<dbReference type="Pfam" id="PF02657">
    <property type="entry name" value="SufE"/>
    <property type="match status" value="1"/>
</dbReference>
<evidence type="ECO:0000259" key="2">
    <source>
        <dbReference type="Pfam" id="PF02657"/>
    </source>
</evidence>
<feature type="domain" description="Fe-S metabolism associated" evidence="2">
    <location>
        <begin position="13"/>
        <end position="132"/>
    </location>
</feature>
<proteinExistence type="inferred from homology"/>
<gene>
    <name evidence="3" type="ORF">F3059_08140</name>
</gene>
<evidence type="ECO:0000256" key="1">
    <source>
        <dbReference type="ARBA" id="ARBA00010282"/>
    </source>
</evidence>
<organism evidence="3 4">
    <name type="scientific">Salibacter halophilus</name>
    <dbReference type="NCBI Taxonomy" id="1803916"/>
    <lineage>
        <taxon>Bacteria</taxon>
        <taxon>Pseudomonadati</taxon>
        <taxon>Bacteroidota</taxon>
        <taxon>Flavobacteriia</taxon>
        <taxon>Flavobacteriales</taxon>
        <taxon>Salibacteraceae</taxon>
        <taxon>Salibacter</taxon>
    </lineage>
</organism>
<dbReference type="EMBL" id="WACR01000006">
    <property type="protein sequence ID" value="KAB1063996.1"/>
    <property type="molecule type" value="Genomic_DNA"/>
</dbReference>
<protein>
    <submittedName>
        <fullName evidence="3">SufE family protein</fullName>
    </submittedName>
</protein>
<evidence type="ECO:0000313" key="3">
    <source>
        <dbReference type="EMBL" id="KAB1063996.1"/>
    </source>
</evidence>
<keyword evidence="4" id="KW-1185">Reference proteome</keyword>